<dbReference type="GO" id="GO:0003723">
    <property type="term" value="F:RNA binding"/>
    <property type="evidence" value="ECO:0007669"/>
    <property type="project" value="InterPro"/>
</dbReference>
<dbReference type="Gene3D" id="3.30.230.10">
    <property type="match status" value="1"/>
</dbReference>
<sequence>MMASRILHGSKTIINCLRNINRTNNATTLLTSRVPLDQHIKLAHTNFFNRRSATNLWKSVTSVSNAGKRRGRGKAVPRMKDLNRGKKLGCGKVPILFPGLNAPVSQGEFVLKQRRLMPKELPQIEVDRPRQITKRRKMKIHPLLRGWSGGMQGGRKIGPPDPIDGEAFEGFETWILYTKHVSVMSSNMGRKKCTRCMVITGNGKGLAGFSWNTSRELRSGLITAKNRAGQRLIHIERYNDHTVLHDFFTQFGRTKIFVKQKQKGYGLVCHRVLRACCEALGIKDMYAKVEGSMNTNHIVKAFFIGLLQQKTHEQMANEKQLHLVEIRKENNYFPTVLASPPKARRSEEIPPGEDLDFKLYIMNGRVPLAKKPRVPFYTKLPSWLIHLRKQERQRGQKDVVIRSLAEYGSISSFLTEKYPEATAYKNKKKKKQDEDSIE</sequence>
<dbReference type="GO" id="GO:0003735">
    <property type="term" value="F:structural constituent of ribosome"/>
    <property type="evidence" value="ECO:0007669"/>
    <property type="project" value="InterPro"/>
</dbReference>
<dbReference type="CTD" id="64969"/>
<gene>
    <name evidence="12" type="primary">LOC108627017</name>
</gene>
<dbReference type="GO" id="GO:0005840">
    <property type="term" value="C:ribosome"/>
    <property type="evidence" value="ECO:0007669"/>
    <property type="project" value="UniProtKB-KW"/>
</dbReference>
<reference evidence="12" key="1">
    <citation type="submission" date="2025-08" db="UniProtKB">
        <authorList>
            <consortium name="RefSeq"/>
        </authorList>
    </citation>
    <scope>IDENTIFICATION</scope>
    <source>
        <tissue evidence="12">Whole body</tissue>
    </source>
</reference>
<dbReference type="InterPro" id="IPR005324">
    <property type="entry name" value="Ribosomal_uS5_C"/>
</dbReference>
<evidence type="ECO:0000256" key="2">
    <source>
        <dbReference type="ARBA" id="ARBA00008945"/>
    </source>
</evidence>
<evidence type="ECO:0000313" key="12">
    <source>
        <dbReference type="RefSeq" id="XP_017883518.1"/>
    </source>
</evidence>
<dbReference type="Gene3D" id="3.30.160.20">
    <property type="match status" value="1"/>
</dbReference>
<dbReference type="SUPFAM" id="SSF54211">
    <property type="entry name" value="Ribosomal protein S5 domain 2-like"/>
    <property type="match status" value="1"/>
</dbReference>
<protein>
    <recommendedName>
        <fullName evidence="6">Small ribosomal subunit protein uS5m</fullName>
    </recommendedName>
    <alternativeName>
        <fullName evidence="7">28S ribosomal protein S5, mitochondrial</fullName>
    </alternativeName>
</protein>
<dbReference type="KEGG" id="ccal:108627017"/>
<organism evidence="11 12">
    <name type="scientific">Ceratina calcarata</name>
    <dbReference type="NCBI Taxonomy" id="156304"/>
    <lineage>
        <taxon>Eukaryota</taxon>
        <taxon>Metazoa</taxon>
        <taxon>Ecdysozoa</taxon>
        <taxon>Arthropoda</taxon>
        <taxon>Hexapoda</taxon>
        <taxon>Insecta</taxon>
        <taxon>Pterygota</taxon>
        <taxon>Neoptera</taxon>
        <taxon>Endopterygota</taxon>
        <taxon>Hymenoptera</taxon>
        <taxon>Apocrita</taxon>
        <taxon>Aculeata</taxon>
        <taxon>Apoidea</taxon>
        <taxon>Anthophila</taxon>
        <taxon>Apidae</taxon>
        <taxon>Ceratina</taxon>
        <taxon>Zadontomerus</taxon>
    </lineage>
</organism>
<evidence type="ECO:0000256" key="1">
    <source>
        <dbReference type="ARBA" id="ARBA00004173"/>
    </source>
</evidence>
<evidence type="ECO:0000256" key="5">
    <source>
        <dbReference type="ARBA" id="ARBA00023274"/>
    </source>
</evidence>
<feature type="domain" description="S5 DRBM" evidence="8">
    <location>
        <begin position="172"/>
        <end position="236"/>
    </location>
</feature>
<comment type="similarity">
    <text evidence="2">Belongs to the universal ribosomal protein uS5 family.</text>
</comment>
<dbReference type="PANTHER" id="PTHR48277">
    <property type="entry name" value="MITOCHONDRIAL RIBOSOMAL PROTEIN S5"/>
    <property type="match status" value="1"/>
</dbReference>
<evidence type="ECO:0000256" key="3">
    <source>
        <dbReference type="ARBA" id="ARBA00022980"/>
    </source>
</evidence>
<accession>A0AAJ7J335</accession>
<keyword evidence="11" id="KW-1185">Reference proteome</keyword>
<dbReference type="InterPro" id="IPR014721">
    <property type="entry name" value="Ribsml_uS5_D2-typ_fold_subgr"/>
</dbReference>
<dbReference type="GO" id="GO:1990904">
    <property type="term" value="C:ribonucleoprotein complex"/>
    <property type="evidence" value="ECO:0007669"/>
    <property type="project" value="UniProtKB-KW"/>
</dbReference>
<evidence type="ECO:0000259" key="8">
    <source>
        <dbReference type="Pfam" id="PF00333"/>
    </source>
</evidence>
<evidence type="ECO:0000259" key="10">
    <source>
        <dbReference type="Pfam" id="PF21251"/>
    </source>
</evidence>
<keyword evidence="3 12" id="KW-0689">Ribosomal protein</keyword>
<name>A0AAJ7J335_9HYME</name>
<keyword evidence="5" id="KW-0687">Ribonucleoprotein</keyword>
<dbReference type="GO" id="GO:0006412">
    <property type="term" value="P:translation"/>
    <property type="evidence" value="ECO:0007669"/>
    <property type="project" value="InterPro"/>
</dbReference>
<evidence type="ECO:0000313" key="11">
    <source>
        <dbReference type="Proteomes" id="UP000694925"/>
    </source>
</evidence>
<dbReference type="Pfam" id="PF03719">
    <property type="entry name" value="Ribosomal_S5_C"/>
    <property type="match status" value="1"/>
</dbReference>
<dbReference type="AlphaFoldDB" id="A0AAJ7J335"/>
<dbReference type="InterPro" id="IPR020568">
    <property type="entry name" value="Ribosomal_Su5_D2-typ_SF"/>
</dbReference>
<dbReference type="InterPro" id="IPR000851">
    <property type="entry name" value="Ribosomal_uS5"/>
</dbReference>
<dbReference type="InterPro" id="IPR048584">
    <property type="entry name" value="Ribosomal_uS5m_N"/>
</dbReference>
<dbReference type="SUPFAM" id="SSF54768">
    <property type="entry name" value="dsRNA-binding domain-like"/>
    <property type="match status" value="1"/>
</dbReference>
<dbReference type="GeneID" id="108627017"/>
<feature type="domain" description="Small ribosomal subunit protein uS5 C-terminal" evidence="9">
    <location>
        <begin position="250"/>
        <end position="318"/>
    </location>
</feature>
<dbReference type="InterPro" id="IPR013810">
    <property type="entry name" value="Ribosomal_uS5_N"/>
</dbReference>
<comment type="subcellular location">
    <subcellularLocation>
        <location evidence="1">Mitochondrion</location>
    </subcellularLocation>
</comment>
<dbReference type="GO" id="GO:0005739">
    <property type="term" value="C:mitochondrion"/>
    <property type="evidence" value="ECO:0007669"/>
    <property type="project" value="UniProtKB-SubCell"/>
</dbReference>
<dbReference type="Proteomes" id="UP000694925">
    <property type="component" value="Unplaced"/>
</dbReference>
<evidence type="ECO:0000256" key="4">
    <source>
        <dbReference type="ARBA" id="ARBA00023128"/>
    </source>
</evidence>
<evidence type="ECO:0000256" key="6">
    <source>
        <dbReference type="ARBA" id="ARBA00039335"/>
    </source>
</evidence>
<proteinExistence type="inferred from homology"/>
<dbReference type="Pfam" id="PF21251">
    <property type="entry name" value="Ribosomal_uS5m_N"/>
    <property type="match status" value="1"/>
</dbReference>
<dbReference type="FunFam" id="3.30.230.10:FF:000002">
    <property type="entry name" value="30S ribosomal protein S5"/>
    <property type="match status" value="1"/>
</dbReference>
<dbReference type="PANTHER" id="PTHR48277:SF1">
    <property type="entry name" value="MITOCHONDRIAL RIBOSOMAL PROTEIN S5"/>
    <property type="match status" value="1"/>
</dbReference>
<feature type="domain" description="Small ribosomal subunit protein uS5m N-terminal" evidence="10">
    <location>
        <begin position="47"/>
        <end position="161"/>
    </location>
</feature>
<evidence type="ECO:0000259" key="9">
    <source>
        <dbReference type="Pfam" id="PF03719"/>
    </source>
</evidence>
<evidence type="ECO:0000256" key="7">
    <source>
        <dbReference type="ARBA" id="ARBA00041606"/>
    </source>
</evidence>
<dbReference type="RefSeq" id="XP_017883518.1">
    <property type="nucleotide sequence ID" value="XM_018028029.2"/>
</dbReference>
<keyword evidence="4" id="KW-0496">Mitochondrion</keyword>
<dbReference type="Pfam" id="PF00333">
    <property type="entry name" value="Ribosomal_S5"/>
    <property type="match status" value="1"/>
</dbReference>